<dbReference type="RefSeq" id="XP_028488699.1">
    <property type="nucleotide sequence ID" value="XM_028629381.1"/>
</dbReference>
<evidence type="ECO:0000259" key="2">
    <source>
        <dbReference type="Pfam" id="PF12708"/>
    </source>
</evidence>
<organism evidence="3 4">
    <name type="scientific">Byssochlamys spectabilis</name>
    <name type="common">Paecilomyces variotii</name>
    <dbReference type="NCBI Taxonomy" id="264951"/>
    <lineage>
        <taxon>Eukaryota</taxon>
        <taxon>Fungi</taxon>
        <taxon>Dikarya</taxon>
        <taxon>Ascomycota</taxon>
        <taxon>Pezizomycotina</taxon>
        <taxon>Eurotiomycetes</taxon>
        <taxon>Eurotiomycetidae</taxon>
        <taxon>Eurotiales</taxon>
        <taxon>Thermoascaceae</taxon>
        <taxon>Paecilomyces</taxon>
    </lineage>
</organism>
<dbReference type="Gene3D" id="2.160.20.10">
    <property type="entry name" value="Single-stranded right-handed beta-helix, Pectin lyase-like"/>
    <property type="match status" value="2"/>
</dbReference>
<proteinExistence type="predicted"/>
<dbReference type="Proteomes" id="UP000283841">
    <property type="component" value="Unassembled WGS sequence"/>
</dbReference>
<evidence type="ECO:0000313" key="4">
    <source>
        <dbReference type="Proteomes" id="UP000283841"/>
    </source>
</evidence>
<dbReference type="PANTHER" id="PTHR33928">
    <property type="entry name" value="POLYGALACTURONASE QRT3"/>
    <property type="match status" value="1"/>
</dbReference>
<dbReference type="InterPro" id="IPR011050">
    <property type="entry name" value="Pectin_lyase_fold/virulence"/>
</dbReference>
<comment type="caution">
    <text evidence="3">The sequence shown here is derived from an EMBL/GenBank/DDBJ whole genome shotgun (WGS) entry which is preliminary data.</text>
</comment>
<dbReference type="VEuPathDB" id="FungiDB:C8Q69DRAFT_449634"/>
<feature type="chain" id="PRO_5019524482" evidence="1">
    <location>
        <begin position="22"/>
        <end position="816"/>
    </location>
</feature>
<dbReference type="PANTHER" id="PTHR33928:SF2">
    <property type="entry name" value="PECTATE LYASE SUPERFAMILY PROTEIN DOMAIN-CONTAINING PROTEIN-RELATED"/>
    <property type="match status" value="1"/>
</dbReference>
<dbReference type="FunFam" id="2.160.20.10:FF:000043">
    <property type="entry name" value="Exo-beta-1,3-glucanase, putative"/>
    <property type="match status" value="1"/>
</dbReference>
<dbReference type="AlphaFoldDB" id="A0A443I4R5"/>
<dbReference type="CDD" id="cd23668">
    <property type="entry name" value="GH55_beta13glucanase-like"/>
    <property type="match status" value="1"/>
</dbReference>
<reference evidence="3 4" key="1">
    <citation type="journal article" date="2018" name="Front. Microbiol.">
        <title>Genomic and genetic insights into a cosmopolitan fungus, Paecilomyces variotii (Eurotiales).</title>
        <authorList>
            <person name="Urquhart A.S."/>
            <person name="Mondo S.J."/>
            <person name="Makela M.R."/>
            <person name="Hane J.K."/>
            <person name="Wiebenga A."/>
            <person name="He G."/>
            <person name="Mihaltcheva S."/>
            <person name="Pangilinan J."/>
            <person name="Lipzen A."/>
            <person name="Barry K."/>
            <person name="de Vries R.P."/>
            <person name="Grigoriev I.V."/>
            <person name="Idnurm A."/>
        </authorList>
    </citation>
    <scope>NUCLEOTIDE SEQUENCE [LARGE SCALE GENOMIC DNA]</scope>
    <source>
        <strain evidence="3 4">CBS 101075</strain>
    </source>
</reference>
<dbReference type="GeneID" id="39598658"/>
<evidence type="ECO:0000256" key="1">
    <source>
        <dbReference type="SAM" id="SignalP"/>
    </source>
</evidence>
<dbReference type="FunFam" id="2.160.20.10:FF:000049">
    <property type="entry name" value="Putative exo-beta-1,3-glucanase"/>
    <property type="match status" value="1"/>
</dbReference>
<evidence type="ECO:0000313" key="3">
    <source>
        <dbReference type="EMBL" id="RWQ99054.1"/>
    </source>
</evidence>
<name>A0A443I4R5_BYSSP</name>
<keyword evidence="1" id="KW-0732">Signal</keyword>
<feature type="domain" description="Rhamnogalacturonase A/B/Epimerase-like pectate lyase" evidence="2">
    <location>
        <begin position="116"/>
        <end position="338"/>
    </location>
</feature>
<dbReference type="InterPro" id="IPR012334">
    <property type="entry name" value="Pectin_lyas_fold"/>
</dbReference>
<dbReference type="GO" id="GO:0004650">
    <property type="term" value="F:polygalacturonase activity"/>
    <property type="evidence" value="ECO:0007669"/>
    <property type="project" value="InterPro"/>
</dbReference>
<protein>
    <submittedName>
        <fullName evidence="3">Putative exo-beta-1,3-glucanase</fullName>
    </submittedName>
</protein>
<sequence>MVGPKQILCLSALFLNTLAAALPLSQGADASARFPSIITDDPPFDIWNETTGISFFNSTNFTLGIGAGDGPANNPAQSASCSSLTAGSSQFWYEAITHNGESSYLTAADKASYSVFRNVVTSFGADNTGAKDASAAIQNAINAGVTGAFDRTTNSTGTTTKPAIVYLPSGTYLMQASIQLFVGTVIVGDPINPPVLKASSNFPDDHIVYGKDPNLGGTVNFYIGIKNIVIDSTAVEPSQSLALLDWTVSQATQITNVMFNMPLGSTGHTGLTTDYGYNSNTILGDLTFYGGNIGLDLSGQQWVFKGITFNGTKTAVIAGATNIVFQGCTFNGVNIGINASSTSGSLTVIDSTGIVSDTLISSYSSGSATNSIVLDNVQNVGNTVTLGGSVVLSGSVTDTWVHGDLYTSGDSYQQYESGQTVNTPRPSALVSSGDYFTMKPPTYQEYAVDQFVNIKTVTDYPVYGDGYTDDTENINAILQQYAGCKIIYFPAGTYIVTDTVLVPKGSRIFGDAYASAISASGANFANALTPTAMVQVGEPNDVGVAQISDMMFTVSDVLSGCKMVEVNIAGSNPGDVGFWNSHFRVGGAKGTTIEDVCLNDPDTCKAAWGMMHLTNTSSAYLENMWGWTADHDLDGNNNQTIATGRGILVEATKGTWLVGTAFEHNTLYQYNFNNASNVFSSMQQSETPYWQGPGSEYAPAPWAGSLIASDPDFSNCATDDALCRMAFFELIQGSSELFLYGGCVWAFFNDNGNCNASNGDCQTNAISTQSSSALYLYNTNVKSITNIVLDNYTPIATEAENTGGWGGVVAAYLYST</sequence>
<keyword evidence="4" id="KW-1185">Reference proteome</keyword>
<dbReference type="EMBL" id="RCNU01000001">
    <property type="protein sequence ID" value="RWQ99054.1"/>
    <property type="molecule type" value="Genomic_DNA"/>
</dbReference>
<dbReference type="InterPro" id="IPR024535">
    <property type="entry name" value="RHGA/B-epi-like_pectate_lyase"/>
</dbReference>
<dbReference type="SUPFAM" id="SSF51126">
    <property type="entry name" value="Pectin lyase-like"/>
    <property type="match status" value="2"/>
</dbReference>
<gene>
    <name evidence="3" type="ORF">C8Q69DRAFT_449634</name>
</gene>
<dbReference type="InterPro" id="IPR039279">
    <property type="entry name" value="QRT3-like"/>
</dbReference>
<feature type="signal peptide" evidence="1">
    <location>
        <begin position="1"/>
        <end position="21"/>
    </location>
</feature>
<accession>A0A443I4R5</accession>
<feature type="domain" description="Rhamnogalacturonase A/B/Epimerase-like pectate lyase" evidence="2">
    <location>
        <begin position="457"/>
        <end position="641"/>
    </location>
</feature>
<dbReference type="Pfam" id="PF12708">
    <property type="entry name" value="Pect-lyase_RHGA_epim"/>
    <property type="match status" value="2"/>
</dbReference>
<dbReference type="STRING" id="264951.A0A443I4R5"/>